<reference evidence="2 3" key="1">
    <citation type="submission" date="2017-10" db="EMBL/GenBank/DDBJ databases">
        <authorList>
            <consortium name="Urmite Genomes"/>
        </authorList>
    </citation>
    <scope>NUCLEOTIDE SEQUENCE [LARGE SCALE GENOMIC DNA]</scope>
    <source>
        <strain evidence="2 3">FB-527</strain>
    </source>
</reference>
<dbReference type="Proteomes" id="UP000554965">
    <property type="component" value="Unassembled WGS sequence"/>
</dbReference>
<dbReference type="GO" id="GO:0006508">
    <property type="term" value="P:proteolysis"/>
    <property type="evidence" value="ECO:0007669"/>
    <property type="project" value="InterPro"/>
</dbReference>
<evidence type="ECO:0000313" key="2">
    <source>
        <dbReference type="EMBL" id="SOJ56341.1"/>
    </source>
</evidence>
<dbReference type="AlphaFoldDB" id="A0A7Z7IPX0"/>
<dbReference type="InterPro" id="IPR029045">
    <property type="entry name" value="ClpP/crotonase-like_dom_sf"/>
</dbReference>
<dbReference type="SMART" id="SM00245">
    <property type="entry name" value="TSPc"/>
    <property type="match status" value="1"/>
</dbReference>
<comment type="caution">
    <text evidence="2">The sequence shown here is derived from an EMBL/GenBank/DDBJ whole genome shotgun (WGS) entry which is preliminary data.</text>
</comment>
<dbReference type="EMBL" id="OCTY01000002">
    <property type="protein sequence ID" value="SOJ56341.1"/>
    <property type="molecule type" value="Genomic_DNA"/>
</dbReference>
<dbReference type="InterPro" id="IPR005151">
    <property type="entry name" value="Tail-specific_protease"/>
</dbReference>
<evidence type="ECO:0000259" key="1">
    <source>
        <dbReference type="SMART" id="SM00245"/>
    </source>
</evidence>
<dbReference type="GO" id="GO:0008236">
    <property type="term" value="F:serine-type peptidase activity"/>
    <property type="evidence" value="ECO:0007669"/>
    <property type="project" value="InterPro"/>
</dbReference>
<dbReference type="PANTHER" id="PTHR11261">
    <property type="entry name" value="INTERPHOTORECEPTOR RETINOID-BINDING PROTEIN"/>
    <property type="match status" value="1"/>
</dbReference>
<sequence length="374" mass="39807">MLIPVGQNGTVASSLTRRPRAAINCGMGIWWRVVALICAGALAVGCGGTSSNAPPTNTAAGAVNVKAENVTAIRMLQEAIDNRYSYRDRLGLDWPALFKNAQTDLETASTPQEFAERAAKLLISAKDVHIWLDVAGGQRVGTQLPPRDVNFNKDVLRTIVRDVKRYGACMASGRIADNIGYVLIDSWTQERCGLVDTEFSKVIADMSNSSGLVLDVRPNTGGDEQIARSVAQYFTDGPVIYAKREMRDAHAPSGFTPKEDIVLTPAQGIVAYHKPTVALTGPVNMSSNEAFLLMMRAAGVKLVGEKTLGASGNPQPVDLGNAVTVYLPSWRAYQADGSPLEGVGITPDVEVRTTAEDLKAKDPVIDAAVAVVGG</sequence>
<gene>
    <name evidence="2" type="ORF">MSIMFB_03819</name>
</gene>
<dbReference type="PANTHER" id="PTHR11261:SF3">
    <property type="entry name" value="RETINOL-BINDING PROTEIN 3"/>
    <property type="match status" value="1"/>
</dbReference>
<protein>
    <recommendedName>
        <fullName evidence="1">Tail specific protease domain-containing protein</fullName>
    </recommendedName>
</protein>
<dbReference type="Pfam" id="PF03572">
    <property type="entry name" value="Peptidase_S41"/>
    <property type="match status" value="1"/>
</dbReference>
<dbReference type="Gene3D" id="3.90.226.10">
    <property type="entry name" value="2-enoyl-CoA Hydratase, Chain A, domain 1"/>
    <property type="match status" value="1"/>
</dbReference>
<feature type="domain" description="Tail specific protease" evidence="1">
    <location>
        <begin position="152"/>
        <end position="352"/>
    </location>
</feature>
<accession>A0A7Z7IPX0</accession>
<organism evidence="2 3">
    <name type="scientific">Mycobacterium simulans</name>
    <dbReference type="NCBI Taxonomy" id="627089"/>
    <lineage>
        <taxon>Bacteria</taxon>
        <taxon>Bacillati</taxon>
        <taxon>Actinomycetota</taxon>
        <taxon>Actinomycetes</taxon>
        <taxon>Mycobacteriales</taxon>
        <taxon>Mycobacteriaceae</taxon>
        <taxon>Mycobacterium</taxon>
    </lineage>
</organism>
<name>A0A7Z7IPX0_9MYCO</name>
<dbReference type="SUPFAM" id="SSF52096">
    <property type="entry name" value="ClpP/crotonase"/>
    <property type="match status" value="1"/>
</dbReference>
<keyword evidence="3" id="KW-1185">Reference proteome</keyword>
<dbReference type="Gene3D" id="3.30.750.44">
    <property type="match status" value="1"/>
</dbReference>
<evidence type="ECO:0000313" key="3">
    <source>
        <dbReference type="Proteomes" id="UP000554965"/>
    </source>
</evidence>
<proteinExistence type="predicted"/>